<keyword evidence="2" id="KW-1185">Reference proteome</keyword>
<dbReference type="PROSITE" id="PS51257">
    <property type="entry name" value="PROKAR_LIPOPROTEIN"/>
    <property type="match status" value="1"/>
</dbReference>
<dbReference type="Proteomes" id="UP000249542">
    <property type="component" value="Unassembled WGS sequence"/>
</dbReference>
<proteinExistence type="predicted"/>
<dbReference type="InterPro" id="IPR032331">
    <property type="entry name" value="DUF4856"/>
</dbReference>
<sequence>MKKIFIPALICTTIFFTSCSSDDDNNIIGGEDQINVPTNYEFEREGVSTVSYGGQTTRISMAKELSDAFTDFDNLTADRLTNMFSNENTPFSEGDLNSSSKSIKSKVAASNDYFSLNSTGSAAVKEDFESWMNAQFDEVLANQNVAATSGVAGQIAQGDKTRYVSAKGLEYNQMYAKSLMGALLADQMLNNYLSSDVLDEGDNIVNNENGVTEERKSYTTMEHKWDEAYGYLYGDTSIPTSNPMSVLEDNSDKFLFNYIRQVAADDDFENVAQATFDAFKKGRAAITVGNYEVRDTQADIIKENISLIFAVRAIHYFQAGKESIAAGEMGAAFHELSEGLGFMYSIRFSQNPDTEAPYMSASELETFKNELLDGNGFWSVSAEKLDEVSEAIASAYSISVSQVD</sequence>
<evidence type="ECO:0000313" key="1">
    <source>
        <dbReference type="EMBL" id="PZW39767.1"/>
    </source>
</evidence>
<dbReference type="RefSeq" id="WP_111541408.1">
    <property type="nucleotide sequence ID" value="NZ_QKYV01000005.1"/>
</dbReference>
<dbReference type="Pfam" id="PF16148">
    <property type="entry name" value="DUF4856"/>
    <property type="match status" value="1"/>
</dbReference>
<protein>
    <submittedName>
        <fullName evidence="1">Uncharacterized protein DUF4856</fullName>
    </submittedName>
</protein>
<accession>A0A2W7IK73</accession>
<dbReference type="EMBL" id="QKYV01000005">
    <property type="protein sequence ID" value="PZW39767.1"/>
    <property type="molecule type" value="Genomic_DNA"/>
</dbReference>
<name>A0A2W7IK73_9FLAO</name>
<organism evidence="1 2">
    <name type="scientific">Mesonia algae</name>
    <dbReference type="NCBI Taxonomy" id="213248"/>
    <lineage>
        <taxon>Bacteria</taxon>
        <taxon>Pseudomonadati</taxon>
        <taxon>Bacteroidota</taxon>
        <taxon>Flavobacteriia</taxon>
        <taxon>Flavobacteriales</taxon>
        <taxon>Flavobacteriaceae</taxon>
        <taxon>Mesonia</taxon>
    </lineage>
</organism>
<comment type="caution">
    <text evidence="1">The sequence shown here is derived from an EMBL/GenBank/DDBJ whole genome shotgun (WGS) entry which is preliminary data.</text>
</comment>
<dbReference type="AlphaFoldDB" id="A0A2W7IK73"/>
<gene>
    <name evidence="1" type="ORF">LX95_02132</name>
</gene>
<reference evidence="1 2" key="1">
    <citation type="submission" date="2018-06" db="EMBL/GenBank/DDBJ databases">
        <title>Genomic Encyclopedia of Archaeal and Bacterial Type Strains, Phase II (KMG-II): from individual species to whole genera.</title>
        <authorList>
            <person name="Goeker M."/>
        </authorList>
    </citation>
    <scope>NUCLEOTIDE SEQUENCE [LARGE SCALE GENOMIC DNA]</scope>
    <source>
        <strain evidence="1 2">DSM 15361</strain>
    </source>
</reference>
<evidence type="ECO:0000313" key="2">
    <source>
        <dbReference type="Proteomes" id="UP000249542"/>
    </source>
</evidence>